<dbReference type="InterPro" id="IPR002528">
    <property type="entry name" value="MATE_fam"/>
</dbReference>
<comment type="caution">
    <text evidence="8">The sequence shown here is derived from an EMBL/GenBank/DDBJ whole genome shotgun (WGS) entry which is preliminary data.</text>
</comment>
<dbReference type="Pfam" id="PF01554">
    <property type="entry name" value="MatE"/>
    <property type="match status" value="2"/>
</dbReference>
<dbReference type="GO" id="GO:0042910">
    <property type="term" value="F:xenobiotic transmembrane transporter activity"/>
    <property type="evidence" value="ECO:0007669"/>
    <property type="project" value="InterPro"/>
</dbReference>
<dbReference type="InterPro" id="IPR048279">
    <property type="entry name" value="MdtK-like"/>
</dbReference>
<evidence type="ECO:0000256" key="6">
    <source>
        <dbReference type="ARBA" id="ARBA00023136"/>
    </source>
</evidence>
<dbReference type="PIRSF" id="PIRSF006603">
    <property type="entry name" value="DinF"/>
    <property type="match status" value="1"/>
</dbReference>
<dbReference type="GO" id="GO:0015297">
    <property type="term" value="F:antiporter activity"/>
    <property type="evidence" value="ECO:0007669"/>
    <property type="project" value="InterPro"/>
</dbReference>
<keyword evidence="2" id="KW-0813">Transport</keyword>
<feature type="transmembrane region" description="Helical" evidence="7">
    <location>
        <begin position="55"/>
        <end position="82"/>
    </location>
</feature>
<feature type="transmembrane region" description="Helical" evidence="7">
    <location>
        <begin position="15"/>
        <end position="35"/>
    </location>
</feature>
<feature type="transmembrane region" description="Helical" evidence="7">
    <location>
        <begin position="94"/>
        <end position="114"/>
    </location>
</feature>
<dbReference type="Proteomes" id="UP000095247">
    <property type="component" value="Unassembled WGS sequence"/>
</dbReference>
<feature type="transmembrane region" description="Helical" evidence="7">
    <location>
        <begin position="134"/>
        <end position="156"/>
    </location>
</feature>
<dbReference type="PANTHER" id="PTHR43823:SF3">
    <property type="entry name" value="MULTIDRUG EXPORT PROTEIN MEPA"/>
    <property type="match status" value="1"/>
</dbReference>
<evidence type="ECO:0000313" key="8">
    <source>
        <dbReference type="EMBL" id="OEJ14142.1"/>
    </source>
</evidence>
<gene>
    <name evidence="8" type="ORF">BFL38_05285</name>
</gene>
<evidence type="ECO:0000256" key="7">
    <source>
        <dbReference type="SAM" id="Phobius"/>
    </source>
</evidence>
<evidence type="ECO:0000256" key="2">
    <source>
        <dbReference type="ARBA" id="ARBA00022448"/>
    </source>
</evidence>
<accession>A0A1E5NDA1</accession>
<feature type="transmembrane region" description="Helical" evidence="7">
    <location>
        <begin position="387"/>
        <end position="408"/>
    </location>
</feature>
<keyword evidence="3" id="KW-1003">Cell membrane</keyword>
<feature type="transmembrane region" description="Helical" evidence="7">
    <location>
        <begin position="414"/>
        <end position="434"/>
    </location>
</feature>
<evidence type="ECO:0000256" key="5">
    <source>
        <dbReference type="ARBA" id="ARBA00022989"/>
    </source>
</evidence>
<dbReference type="AlphaFoldDB" id="A0A1E5NDA1"/>
<dbReference type="RefSeq" id="WP_069727426.1">
    <property type="nucleotide sequence ID" value="NZ_MDCO01000012.1"/>
</dbReference>
<dbReference type="InterPro" id="IPR051327">
    <property type="entry name" value="MATE_MepA_subfamily"/>
</dbReference>
<organism evidence="8 9">
    <name type="scientific">Brachyspira hampsonii</name>
    <dbReference type="NCBI Taxonomy" id="1287055"/>
    <lineage>
        <taxon>Bacteria</taxon>
        <taxon>Pseudomonadati</taxon>
        <taxon>Spirochaetota</taxon>
        <taxon>Spirochaetia</taxon>
        <taxon>Brachyspirales</taxon>
        <taxon>Brachyspiraceae</taxon>
        <taxon>Brachyspira</taxon>
    </lineage>
</organism>
<protein>
    <submittedName>
        <fullName evidence="8">Multidrug transporter MATE</fullName>
    </submittedName>
</protein>
<keyword evidence="6 7" id="KW-0472">Membrane</keyword>
<comment type="subcellular location">
    <subcellularLocation>
        <location evidence="1">Cell membrane</location>
        <topology evidence="1">Multi-pass membrane protein</topology>
    </subcellularLocation>
</comment>
<keyword evidence="5 7" id="KW-1133">Transmembrane helix</keyword>
<evidence type="ECO:0000313" key="9">
    <source>
        <dbReference type="Proteomes" id="UP000095247"/>
    </source>
</evidence>
<reference evidence="8 9" key="1">
    <citation type="submission" date="2016-08" db="EMBL/GenBank/DDBJ databases">
        <title>Characterization and recognition of Brachyspira hampsonii sp. nov., a novel intestinal spirochete that is pathogenic to pigs.</title>
        <authorList>
            <person name="Mirajkar N."/>
            <person name="La T."/>
            <person name="Phillips N."/>
            <person name="Hampson D."/>
            <person name="Gebhart C."/>
        </authorList>
    </citation>
    <scope>NUCLEOTIDE SEQUENCE [LARGE SCALE GENOMIC DNA]</scope>
    <source>
        <strain evidence="8 9">P280/1</strain>
    </source>
</reference>
<evidence type="ECO:0000256" key="3">
    <source>
        <dbReference type="ARBA" id="ARBA00022475"/>
    </source>
</evidence>
<sequence>MINITQNTKNMEKSFFKYVMPAIVSTMLGGFYIVVDGFFVGNSMGDIGLTAINLVYPIGTLLMAAAIMLGMGGSVIMSTYLGEGNIEGFNRAKVNTFISLIFASIILTVVLLLLKNNLIYLLGARDEVFKQADSYITTIILGGGFQIISFGSMPIVRNSGKTIHAMSFMGVGLITNIILDYLFLMVFRLEMFGAALATIIAQGLVALMAVYYLFIRKKNRTKIKLSDFNLYMTKRALQIGLSPFGLVMAPSLIVIFNNLQCIKYGGYLGTTAYSVMNYIYGSILHLFEGVAEGCQPMISYFKGACRNDLMRKVFKKGILFDIILGAFLMIIVLIFRNKLGILFGASIETNAIISLGLPIISAAFILQPIVRLGTAYFYSSGESRYSTLLTYIDPLLVSPLCILILPLFLKLNGVWFAVPVSQLILAIIFLLIFYNTNLKNDNLISKAVYQNE</sequence>
<feature type="transmembrane region" description="Helical" evidence="7">
    <location>
        <begin position="318"/>
        <end position="335"/>
    </location>
</feature>
<feature type="transmembrane region" description="Helical" evidence="7">
    <location>
        <begin position="193"/>
        <end position="215"/>
    </location>
</feature>
<feature type="transmembrane region" description="Helical" evidence="7">
    <location>
        <begin position="168"/>
        <end position="187"/>
    </location>
</feature>
<dbReference type="PANTHER" id="PTHR43823">
    <property type="entry name" value="SPORULATION PROTEIN YKVU"/>
    <property type="match status" value="1"/>
</dbReference>
<name>A0A1E5NDA1_9SPIR</name>
<keyword evidence="4 7" id="KW-0812">Transmembrane</keyword>
<proteinExistence type="predicted"/>
<evidence type="ECO:0000256" key="4">
    <source>
        <dbReference type="ARBA" id="ARBA00022692"/>
    </source>
</evidence>
<dbReference type="EMBL" id="MDCO01000012">
    <property type="protein sequence ID" value="OEJ14142.1"/>
    <property type="molecule type" value="Genomic_DNA"/>
</dbReference>
<evidence type="ECO:0000256" key="1">
    <source>
        <dbReference type="ARBA" id="ARBA00004651"/>
    </source>
</evidence>
<feature type="transmembrane region" description="Helical" evidence="7">
    <location>
        <begin position="341"/>
        <end position="366"/>
    </location>
</feature>
<feature type="transmembrane region" description="Helical" evidence="7">
    <location>
        <begin position="236"/>
        <end position="258"/>
    </location>
</feature>
<dbReference type="GO" id="GO:0005886">
    <property type="term" value="C:plasma membrane"/>
    <property type="evidence" value="ECO:0007669"/>
    <property type="project" value="UniProtKB-SubCell"/>
</dbReference>